<evidence type="ECO:0000313" key="2">
    <source>
        <dbReference type="EMBL" id="OGF58983.1"/>
    </source>
</evidence>
<sequence length="208" mass="23319">MKSWFKKTLITGIILILPLAVSLWIVITVFQRVDGIFRPLIIKFFGFPVPALGFLFTFILIWLIGIIGTNFIGKRLFAKLDQLMLKVPLFSVTYGTTKQLIDAFEMGQKIPFKKVVLLEYPRKNLFSIAFVTNIAQGEIQDITPQKLVTVFYVTTPNPTSGVILFVPEEELIPLSMHPEDALKLIVSGGFFTPEYPPNATAITLPATV</sequence>
<organism evidence="2 3">
    <name type="scientific">Candidatus Fischerbacteria bacterium RBG_13_37_8</name>
    <dbReference type="NCBI Taxonomy" id="1817863"/>
    <lineage>
        <taxon>Bacteria</taxon>
        <taxon>Candidatus Fischeribacteriota</taxon>
    </lineage>
</organism>
<dbReference type="AlphaFoldDB" id="A0A1F5V6C7"/>
<evidence type="ECO:0000256" key="1">
    <source>
        <dbReference type="SAM" id="Phobius"/>
    </source>
</evidence>
<accession>A0A1F5V6C7</accession>
<dbReference type="STRING" id="1817863.A2Y62_21080"/>
<reference evidence="2 3" key="1">
    <citation type="journal article" date="2016" name="Nat. Commun.">
        <title>Thousands of microbial genomes shed light on interconnected biogeochemical processes in an aquifer system.</title>
        <authorList>
            <person name="Anantharaman K."/>
            <person name="Brown C.T."/>
            <person name="Hug L.A."/>
            <person name="Sharon I."/>
            <person name="Castelle C.J."/>
            <person name="Probst A.J."/>
            <person name="Thomas B.C."/>
            <person name="Singh A."/>
            <person name="Wilkins M.J."/>
            <person name="Karaoz U."/>
            <person name="Brodie E.L."/>
            <person name="Williams K.H."/>
            <person name="Hubbard S.S."/>
            <person name="Banfield J.F."/>
        </authorList>
    </citation>
    <scope>NUCLEOTIDE SEQUENCE [LARGE SCALE GENOMIC DNA]</scope>
</reference>
<proteinExistence type="predicted"/>
<feature type="transmembrane region" description="Helical" evidence="1">
    <location>
        <begin position="51"/>
        <end position="72"/>
    </location>
</feature>
<comment type="caution">
    <text evidence="2">The sequence shown here is derived from an EMBL/GenBank/DDBJ whole genome shotgun (WGS) entry which is preliminary data.</text>
</comment>
<keyword evidence="1" id="KW-0812">Transmembrane</keyword>
<dbReference type="Proteomes" id="UP000178943">
    <property type="component" value="Unassembled WGS sequence"/>
</dbReference>
<dbReference type="PANTHER" id="PTHR31876:SF26">
    <property type="entry name" value="PROTEIN LIKE COV 2"/>
    <property type="match status" value="1"/>
</dbReference>
<evidence type="ECO:0008006" key="4">
    <source>
        <dbReference type="Google" id="ProtNLM"/>
    </source>
</evidence>
<dbReference type="PANTHER" id="PTHR31876">
    <property type="entry name" value="COV-LIKE PROTEIN 1"/>
    <property type="match status" value="1"/>
</dbReference>
<feature type="transmembrane region" description="Helical" evidence="1">
    <location>
        <begin position="12"/>
        <end position="31"/>
    </location>
</feature>
<dbReference type="EMBL" id="MFGW01000226">
    <property type="protein sequence ID" value="OGF58983.1"/>
    <property type="molecule type" value="Genomic_DNA"/>
</dbReference>
<name>A0A1F5V6C7_9BACT</name>
<gene>
    <name evidence="2" type="ORF">A2Y62_21080</name>
</gene>
<keyword evidence="1" id="KW-1133">Transmembrane helix</keyword>
<dbReference type="InterPro" id="IPR007462">
    <property type="entry name" value="COV1-like"/>
</dbReference>
<keyword evidence="1" id="KW-0472">Membrane</keyword>
<dbReference type="Pfam" id="PF04367">
    <property type="entry name" value="DUF502"/>
    <property type="match status" value="1"/>
</dbReference>
<evidence type="ECO:0000313" key="3">
    <source>
        <dbReference type="Proteomes" id="UP000178943"/>
    </source>
</evidence>
<protein>
    <recommendedName>
        <fullName evidence="4">DUF502 domain-containing protein</fullName>
    </recommendedName>
</protein>